<evidence type="ECO:0000256" key="2">
    <source>
        <dbReference type="ARBA" id="ARBA00023277"/>
    </source>
</evidence>
<evidence type="ECO:0000313" key="4">
    <source>
        <dbReference type="EMBL" id="PSC71477.1"/>
    </source>
</evidence>
<name>A0A2P6VBK5_9CHLO</name>
<dbReference type="PANTHER" id="PTHR31268">
    <property type="match status" value="1"/>
</dbReference>
<feature type="region of interest" description="Disordered" evidence="3">
    <location>
        <begin position="311"/>
        <end position="343"/>
    </location>
</feature>
<dbReference type="STRING" id="554055.A0A2P6VBK5"/>
<dbReference type="Pfam" id="PF05691">
    <property type="entry name" value="Raffinose_syn"/>
    <property type="match status" value="2"/>
</dbReference>
<evidence type="ECO:0000256" key="3">
    <source>
        <dbReference type="SAM" id="MobiDB-lite"/>
    </source>
</evidence>
<protein>
    <submittedName>
        <fullName evidence="4">Raffinose synthase</fullName>
    </submittedName>
</protein>
<feature type="compositionally biased region" description="Low complexity" evidence="3">
    <location>
        <begin position="316"/>
        <end position="327"/>
    </location>
</feature>
<dbReference type="EMBL" id="LHPF02000014">
    <property type="protein sequence ID" value="PSC71477.1"/>
    <property type="molecule type" value="Genomic_DNA"/>
</dbReference>
<keyword evidence="5" id="KW-1185">Reference proteome</keyword>
<dbReference type="SUPFAM" id="SSF51445">
    <property type="entry name" value="(Trans)glycosidases"/>
    <property type="match status" value="2"/>
</dbReference>
<accession>A0A2P6VBK5</accession>
<dbReference type="OrthoDB" id="4664297at2759"/>
<dbReference type="AlphaFoldDB" id="A0A2P6VBK5"/>
<gene>
    <name evidence="4" type="ORF">C2E20_5063</name>
</gene>
<reference evidence="4 5" key="1">
    <citation type="journal article" date="2018" name="Plant J.">
        <title>Genome sequences of Chlorella sorokiniana UTEX 1602 and Micractinium conductrix SAG 241.80: implications to maltose excretion by a green alga.</title>
        <authorList>
            <person name="Arriola M.B."/>
            <person name="Velmurugan N."/>
            <person name="Zhang Y."/>
            <person name="Plunkett M.H."/>
            <person name="Hondzo H."/>
            <person name="Barney B.M."/>
        </authorList>
    </citation>
    <scope>NUCLEOTIDE SEQUENCE [LARGE SCALE GENOMIC DNA]</scope>
    <source>
        <strain evidence="4 5">SAG 241.80</strain>
    </source>
</reference>
<evidence type="ECO:0000313" key="5">
    <source>
        <dbReference type="Proteomes" id="UP000239649"/>
    </source>
</evidence>
<comment type="similarity">
    <text evidence="1">Belongs to the glycosyl hydrolases 36 family.</text>
</comment>
<keyword evidence="2" id="KW-0119">Carbohydrate metabolism</keyword>
<dbReference type="InterPro" id="IPR008811">
    <property type="entry name" value="Glycosyl_hydrolases_36"/>
</dbReference>
<proteinExistence type="inferred from homology"/>
<sequence length="939" mass="96613">MPGARQTMEGLLEVQHRDGSIVTSDGVPLLDGLPVSATVRAEPGCAVVGLQTSDGALACRADFLIRKLHASRFLALGRTSLWWSAPAWGTSTQQVPEETQFLLVELPSGTCGGGDDAPTYALLLPLIDSGAFRATLRPASRGDGEGALALRIESGAADVAAASWPGALLVAAGRDPYALVDAAVAAAARLSGTSKPRSDKEVPASADVFGWCTWDAFYSKVSAAGLSAGLSSLAAGGAPPRFLIIDDGWQRTDVDKEFRAAAASGCAHTPAQNGVGMGSAVHEVVEEAAAGLLSGPDNHMDQNLAAIHQIQREDGSSSGSGSATEGTPSGGAGKGSSSAGATAYGTQSANGGGCALTPLVPATSTGRGGLLAALEAAVRAALGRLAAGGAQLEAAFLNKCRQILETTPAHSPLMRLFSALATSRLLRRPLLSFYASVSDHTRRLVSISANAKFAGPSTGPASSLSSGGGDLAAVVKSLKEQHGVAYVYAWHAMMGFWGGVGLQDEEMQRYKPELVMPTPTPGMLTVDPAVAWVQPVLSGVALPADPSALHRDMHAYLAGCGVDGVKVDVQSTVGLLGSGTSRGGGAALAAAYHASLEASAAQHFPGNQLINCMCHSSEDLYRMENTAIARTSDDFYPTNEASWHSHVANCAYNSLFFGALVIPDWDMFHSQHAAALLHATARAISGGPVYVSDRPGRHDFALLRRLVLPDGAVLRCRLPGRPTADCLLSDVSRDGVTALKVWSANAATGAVAVFNIQGSAFERDLRRFHKHAAAPPALTARVGPADVPPLAGEAEQFAAYVDSTQELSLLAPGEAVEVHVAGGGGSDIVTLCPVARAGDMHFAPIGLPGMLNSGGAVMSCSFEGGHSDDGFEVQPARASMTLRGAGPLLCYASHSPCSVVLGGAEVPFEHEPASGALRFELLRRGGEPASAPLDCTIQF</sequence>
<dbReference type="Proteomes" id="UP000239649">
    <property type="component" value="Unassembled WGS sequence"/>
</dbReference>
<evidence type="ECO:0000256" key="1">
    <source>
        <dbReference type="ARBA" id="ARBA00007240"/>
    </source>
</evidence>
<dbReference type="InterPro" id="IPR017853">
    <property type="entry name" value="GH"/>
</dbReference>
<dbReference type="PANTHER" id="PTHR31268:SF32">
    <property type="entry name" value="GALACTINOL--SUCROSE GALACTOSYLTRANSFERASE 2-RELATED"/>
    <property type="match status" value="1"/>
</dbReference>
<organism evidence="4 5">
    <name type="scientific">Micractinium conductrix</name>
    <dbReference type="NCBI Taxonomy" id="554055"/>
    <lineage>
        <taxon>Eukaryota</taxon>
        <taxon>Viridiplantae</taxon>
        <taxon>Chlorophyta</taxon>
        <taxon>core chlorophytes</taxon>
        <taxon>Trebouxiophyceae</taxon>
        <taxon>Chlorellales</taxon>
        <taxon>Chlorellaceae</taxon>
        <taxon>Chlorella clade</taxon>
        <taxon>Micractinium</taxon>
    </lineage>
</organism>
<comment type="caution">
    <text evidence="4">The sequence shown here is derived from an EMBL/GenBank/DDBJ whole genome shotgun (WGS) entry which is preliminary data.</text>
</comment>